<reference evidence="1 2" key="1">
    <citation type="submission" date="2018-08" db="EMBL/GenBank/DDBJ databases">
        <title>Acidipila sp. 4G-K13, an acidobacterium isolated from forest soil.</title>
        <authorList>
            <person name="Gao Z.-H."/>
            <person name="Qiu L.-H."/>
        </authorList>
    </citation>
    <scope>NUCLEOTIDE SEQUENCE [LARGE SCALE GENOMIC DNA]</scope>
    <source>
        <strain evidence="1 2">4G-K13</strain>
    </source>
</reference>
<dbReference type="AlphaFoldDB" id="A0A372ISD0"/>
<organism evidence="1 2">
    <name type="scientific">Paracidobacterium acidisoli</name>
    <dbReference type="NCBI Taxonomy" id="2303751"/>
    <lineage>
        <taxon>Bacteria</taxon>
        <taxon>Pseudomonadati</taxon>
        <taxon>Acidobacteriota</taxon>
        <taxon>Terriglobia</taxon>
        <taxon>Terriglobales</taxon>
        <taxon>Acidobacteriaceae</taxon>
        <taxon>Paracidobacterium</taxon>
    </lineage>
</organism>
<gene>
    <name evidence="1" type="ORF">D0Y96_07125</name>
</gene>
<evidence type="ECO:0000313" key="1">
    <source>
        <dbReference type="EMBL" id="RFU17870.1"/>
    </source>
</evidence>
<dbReference type="EMBL" id="QVQT01000002">
    <property type="protein sequence ID" value="RFU17870.1"/>
    <property type="molecule type" value="Genomic_DNA"/>
</dbReference>
<dbReference type="Proteomes" id="UP000264702">
    <property type="component" value="Unassembled WGS sequence"/>
</dbReference>
<protein>
    <submittedName>
        <fullName evidence="1">Uncharacterized protein</fullName>
    </submittedName>
</protein>
<comment type="caution">
    <text evidence="1">The sequence shown here is derived from an EMBL/GenBank/DDBJ whole genome shotgun (WGS) entry which is preliminary data.</text>
</comment>
<sequence length="76" mass="8679">MTKGRIWDDKGRIFIPMSEKTDMGHPISFRFSFAGAEAPVFCRVVLIGSVQREQTACSFGAGFHRKCRRLSVRERD</sequence>
<proteinExistence type="predicted"/>
<keyword evidence="2" id="KW-1185">Reference proteome</keyword>
<name>A0A372ISD0_9BACT</name>
<accession>A0A372ISD0</accession>
<evidence type="ECO:0000313" key="2">
    <source>
        <dbReference type="Proteomes" id="UP000264702"/>
    </source>
</evidence>